<name>A0A2X1C480_BREDI</name>
<proteinExistence type="predicted"/>
<dbReference type="EMBL" id="UAQM01000003">
    <property type="protein sequence ID" value="SPU43185.1"/>
    <property type="molecule type" value="Genomic_DNA"/>
</dbReference>
<feature type="chain" id="PRO_5015979342" evidence="1">
    <location>
        <begin position="24"/>
        <end position="347"/>
    </location>
</feature>
<feature type="signal peptide" evidence="1">
    <location>
        <begin position="1"/>
        <end position="23"/>
    </location>
</feature>
<dbReference type="InterPro" id="IPR029058">
    <property type="entry name" value="AB_hydrolase_fold"/>
</dbReference>
<keyword evidence="1" id="KW-0732">Signal</keyword>
<evidence type="ECO:0000259" key="2">
    <source>
        <dbReference type="Pfam" id="PF12146"/>
    </source>
</evidence>
<dbReference type="RefSeq" id="WP_128115343.1">
    <property type="nucleotide sequence ID" value="NZ_UAQM01000003.1"/>
</dbReference>
<dbReference type="Pfam" id="PF12146">
    <property type="entry name" value="Hydrolase_4"/>
    <property type="match status" value="1"/>
</dbReference>
<organism evidence="3 4">
    <name type="scientific">Brevundimonas diminuta</name>
    <name type="common">Pseudomonas diminuta</name>
    <dbReference type="NCBI Taxonomy" id="293"/>
    <lineage>
        <taxon>Bacteria</taxon>
        <taxon>Pseudomonadati</taxon>
        <taxon>Pseudomonadota</taxon>
        <taxon>Alphaproteobacteria</taxon>
        <taxon>Caulobacterales</taxon>
        <taxon>Caulobacteraceae</taxon>
        <taxon>Brevundimonas</taxon>
    </lineage>
</organism>
<dbReference type="SUPFAM" id="SSF53474">
    <property type="entry name" value="alpha/beta-Hydrolases"/>
    <property type="match status" value="1"/>
</dbReference>
<evidence type="ECO:0000313" key="3">
    <source>
        <dbReference type="EMBL" id="SPU43185.1"/>
    </source>
</evidence>
<dbReference type="AlphaFoldDB" id="A0A2X1C480"/>
<dbReference type="GO" id="GO:0016740">
    <property type="term" value="F:transferase activity"/>
    <property type="evidence" value="ECO:0007669"/>
    <property type="project" value="UniProtKB-KW"/>
</dbReference>
<sequence>MKIWRNGLAAGLIALSLGLSACATPHVQPPLTPPNGFNGPRIETGTLGRGAFVVQDGARLPYLRWSPEGQAPWAVIVALHGFNDHYASFRFAGPWWAQRGIETWAYDQRGFGLAPNRGQFAAESLTSQDLRTIVALVRAERPNALIVVAGESMGGSSTIAAFGSETPPDADRVVLLAPGVWGWSSQSAFNSAGLWTAARMMGAKRVEPPSFAVRDIRASDNTLELIRNGRDPLSILSTRFDSLYGLVDLMETATQRLGQVEKPTLLLYGAHDQIITKRPMRRALEQAGERVNLTTGYYADGWHILNRDLQAEIVFADVESWLRDPTRPLPSGAPAVLPALQADPKAR</sequence>
<keyword evidence="3" id="KW-0808">Transferase</keyword>
<evidence type="ECO:0000313" key="4">
    <source>
        <dbReference type="Proteomes" id="UP000250358"/>
    </source>
</evidence>
<feature type="domain" description="Serine aminopeptidase S33" evidence="2">
    <location>
        <begin position="71"/>
        <end position="308"/>
    </location>
</feature>
<accession>A0A2X1C480</accession>
<dbReference type="InterPro" id="IPR022742">
    <property type="entry name" value="Hydrolase_4"/>
</dbReference>
<dbReference type="PROSITE" id="PS51257">
    <property type="entry name" value="PROKAR_LIPOPROTEIN"/>
    <property type="match status" value="1"/>
</dbReference>
<dbReference type="InterPro" id="IPR051044">
    <property type="entry name" value="MAG_DAG_Lipase"/>
</dbReference>
<dbReference type="PANTHER" id="PTHR11614">
    <property type="entry name" value="PHOSPHOLIPASE-RELATED"/>
    <property type="match status" value="1"/>
</dbReference>
<protein>
    <submittedName>
        <fullName evidence="3">Acetoin dehydrogenase E2 subunit dihydrolipoyllysine-residue acetyltransferase</fullName>
    </submittedName>
</protein>
<dbReference type="Gene3D" id="3.40.50.1820">
    <property type="entry name" value="alpha/beta hydrolase"/>
    <property type="match status" value="1"/>
</dbReference>
<reference evidence="3 4" key="1">
    <citation type="submission" date="2018-06" db="EMBL/GenBank/DDBJ databases">
        <authorList>
            <consortium name="Pathogen Informatics"/>
            <person name="Doyle S."/>
        </authorList>
    </citation>
    <scope>NUCLEOTIDE SEQUENCE [LARGE SCALE GENOMIC DNA]</scope>
    <source>
        <strain evidence="3 4">NCTC11165</strain>
    </source>
</reference>
<evidence type="ECO:0000256" key="1">
    <source>
        <dbReference type="SAM" id="SignalP"/>
    </source>
</evidence>
<dbReference type="Proteomes" id="UP000250358">
    <property type="component" value="Unassembled WGS sequence"/>
</dbReference>
<gene>
    <name evidence="3" type="ORF">NCTC11165_01110</name>
</gene>